<keyword evidence="4" id="KW-1185">Reference proteome</keyword>
<feature type="domain" description="Impact N-terminal" evidence="2">
    <location>
        <begin position="16"/>
        <end position="118"/>
    </location>
</feature>
<dbReference type="InterPro" id="IPR036956">
    <property type="entry name" value="Impact_N_sf"/>
</dbReference>
<sequence length="200" mass="21627">MAVTLAEPKFAEFEIKKSRFLGWVEPVSSVQAAKQRIADIRQQYPDARHVCTAFYVKGQTGLSDDGEPSGTAAKPMFNVLNHKGLVDVVAIVVRYFGGIKLGAGGLSRAYGNAISLALENAELLTVESQWQIALSFPFGLENQVRHVLGKAGLQLQQVAYHDQVSAELTVKQSQKNEVCELLQTVAPAGDQLSISVSALD</sequence>
<name>A0A5C8Z8W6_9GAMM</name>
<gene>
    <name evidence="3" type="ORF">FME95_06205</name>
</gene>
<dbReference type="SUPFAM" id="SSF54211">
    <property type="entry name" value="Ribosomal protein S5 domain 2-like"/>
    <property type="match status" value="1"/>
</dbReference>
<dbReference type="Gene3D" id="3.30.230.30">
    <property type="entry name" value="Impact, N-terminal domain"/>
    <property type="match status" value="1"/>
</dbReference>
<dbReference type="InterPro" id="IPR023582">
    <property type="entry name" value="Impact"/>
</dbReference>
<dbReference type="RefSeq" id="WP_147713526.1">
    <property type="nucleotide sequence ID" value="NZ_VKAD01000001.1"/>
</dbReference>
<dbReference type="PANTHER" id="PTHR16301:SF20">
    <property type="entry name" value="IMPACT FAMILY MEMBER YIGZ"/>
    <property type="match status" value="1"/>
</dbReference>
<dbReference type="InterPro" id="IPR001498">
    <property type="entry name" value="Impact_N"/>
</dbReference>
<evidence type="ECO:0000313" key="3">
    <source>
        <dbReference type="EMBL" id="TXR54127.1"/>
    </source>
</evidence>
<accession>A0A5C8Z8W6</accession>
<dbReference type="EMBL" id="VKAD01000001">
    <property type="protein sequence ID" value="TXR54127.1"/>
    <property type="molecule type" value="Genomic_DNA"/>
</dbReference>
<proteinExistence type="inferred from homology"/>
<dbReference type="Proteomes" id="UP000321764">
    <property type="component" value="Unassembled WGS sequence"/>
</dbReference>
<evidence type="ECO:0000256" key="1">
    <source>
        <dbReference type="ARBA" id="ARBA00007665"/>
    </source>
</evidence>
<dbReference type="GO" id="GO:0005737">
    <property type="term" value="C:cytoplasm"/>
    <property type="evidence" value="ECO:0007669"/>
    <property type="project" value="TreeGrafter"/>
</dbReference>
<dbReference type="GO" id="GO:0006446">
    <property type="term" value="P:regulation of translational initiation"/>
    <property type="evidence" value="ECO:0007669"/>
    <property type="project" value="TreeGrafter"/>
</dbReference>
<comment type="caution">
    <text evidence="3">The sequence shown here is derived from an EMBL/GenBank/DDBJ whole genome shotgun (WGS) entry which is preliminary data.</text>
</comment>
<protein>
    <submittedName>
        <fullName evidence="3">YigZ family protein</fullName>
    </submittedName>
</protein>
<dbReference type="AlphaFoldDB" id="A0A5C8Z8W6"/>
<dbReference type="InterPro" id="IPR020568">
    <property type="entry name" value="Ribosomal_Su5_D2-typ_SF"/>
</dbReference>
<organism evidence="3 4">
    <name type="scientific">Reinekea thalattae</name>
    <dbReference type="NCBI Taxonomy" id="2593301"/>
    <lineage>
        <taxon>Bacteria</taxon>
        <taxon>Pseudomonadati</taxon>
        <taxon>Pseudomonadota</taxon>
        <taxon>Gammaproteobacteria</taxon>
        <taxon>Oceanospirillales</taxon>
        <taxon>Saccharospirillaceae</taxon>
        <taxon>Reinekea</taxon>
    </lineage>
</organism>
<dbReference type="Pfam" id="PF01205">
    <property type="entry name" value="Impact_N"/>
    <property type="match status" value="1"/>
</dbReference>
<evidence type="ECO:0000259" key="2">
    <source>
        <dbReference type="Pfam" id="PF01205"/>
    </source>
</evidence>
<comment type="similarity">
    <text evidence="1">Belongs to the IMPACT family.</text>
</comment>
<reference evidence="3 4" key="1">
    <citation type="submission" date="2019-07" db="EMBL/GenBank/DDBJ databases">
        <title>Reinekea sp. strain SSH23 genome sequencing and assembly.</title>
        <authorList>
            <person name="Kim I."/>
        </authorList>
    </citation>
    <scope>NUCLEOTIDE SEQUENCE [LARGE SCALE GENOMIC DNA]</scope>
    <source>
        <strain evidence="3 4">SSH23</strain>
    </source>
</reference>
<dbReference type="PANTHER" id="PTHR16301">
    <property type="entry name" value="IMPACT-RELATED"/>
    <property type="match status" value="1"/>
</dbReference>
<evidence type="ECO:0000313" key="4">
    <source>
        <dbReference type="Proteomes" id="UP000321764"/>
    </source>
</evidence>
<dbReference type="OrthoDB" id="9813771at2"/>